<feature type="compositionally biased region" description="Polar residues" evidence="1">
    <location>
        <begin position="174"/>
        <end position="183"/>
    </location>
</feature>
<dbReference type="AlphaFoldDB" id="A0AAV9ZMF5"/>
<keyword evidence="3" id="KW-1185">Reference proteome</keyword>
<sequence length="551" mass="61823">MHQRQQNIYGEGAPQGDPFVNAGPQPPHAHRRRAREQPQYEPLGHGPPPTPSRPTRSVSVDTPGAAPSRLRSFADPTSLDSEATPIPNRIAYMPQHLAAVPHLQYGLVADQNTQLLLTLVNKMDALLAESHHTGSALQDITRRVTRLEEGMQGPQPVRRQVVQRGGPVARAPSTRRQVIVQSNDSEEWLHPSLRSTHGSDDSDSEFDADDSEASTGSVDAPEIEFHSGQEAFVIDEQALTKSEKTAARLHISDIFRQFVNVPVGKEWPPIDEVRVNPITRQEYSTPDFNFDVKHFHNSALFERIGLRAQQLMANKASWPGSLKRLKKVSDPFVWDLAFTTECAKGSFRSFKRDWRLQQNTAAGGKDKEEKEKRDRRVQRRVVKSTQIAKVIDAVAVDKNDDYVQFLHTATHPEYLSDEVSGPDSDGDEGLEDWVYRLAKIANLPTDPASLKKTNILEVLVPDWRADEYGDFVHSLEQRYQRKGKGGNTKQYHRVNAGRASKRIPRYAPYNSGIKSDWLDEARGNNELALQVADWGKYEAPVGCEFESLDSA</sequence>
<accession>A0AAV9ZMF5</accession>
<feature type="compositionally biased region" description="Basic and acidic residues" evidence="1">
    <location>
        <begin position="364"/>
        <end position="374"/>
    </location>
</feature>
<feature type="compositionally biased region" description="Acidic residues" evidence="1">
    <location>
        <begin position="201"/>
        <end position="212"/>
    </location>
</feature>
<proteinExistence type="predicted"/>
<feature type="region of interest" description="Disordered" evidence="1">
    <location>
        <begin position="1"/>
        <end position="82"/>
    </location>
</feature>
<feature type="region of interest" description="Disordered" evidence="1">
    <location>
        <begin position="358"/>
        <end position="377"/>
    </location>
</feature>
<feature type="compositionally biased region" description="Low complexity" evidence="1">
    <location>
        <begin position="152"/>
        <end position="168"/>
    </location>
</feature>
<gene>
    <name evidence="2" type="ORF">R3P38DRAFT_2805924</name>
</gene>
<comment type="caution">
    <text evidence="2">The sequence shown here is derived from an EMBL/GenBank/DDBJ whole genome shotgun (WGS) entry which is preliminary data.</text>
</comment>
<evidence type="ECO:0000256" key="1">
    <source>
        <dbReference type="SAM" id="MobiDB-lite"/>
    </source>
</evidence>
<organism evidence="2 3">
    <name type="scientific">Favolaschia claudopus</name>
    <dbReference type="NCBI Taxonomy" id="2862362"/>
    <lineage>
        <taxon>Eukaryota</taxon>
        <taxon>Fungi</taxon>
        <taxon>Dikarya</taxon>
        <taxon>Basidiomycota</taxon>
        <taxon>Agaricomycotina</taxon>
        <taxon>Agaricomycetes</taxon>
        <taxon>Agaricomycetidae</taxon>
        <taxon>Agaricales</taxon>
        <taxon>Marasmiineae</taxon>
        <taxon>Mycenaceae</taxon>
        <taxon>Favolaschia</taxon>
    </lineage>
</organism>
<protein>
    <submittedName>
        <fullName evidence="2">Uncharacterized protein</fullName>
    </submittedName>
</protein>
<dbReference type="EMBL" id="JAWWNJ010000132">
    <property type="protein sequence ID" value="KAK6985200.1"/>
    <property type="molecule type" value="Genomic_DNA"/>
</dbReference>
<feature type="region of interest" description="Disordered" evidence="1">
    <location>
        <begin position="149"/>
        <end position="218"/>
    </location>
</feature>
<evidence type="ECO:0000313" key="2">
    <source>
        <dbReference type="EMBL" id="KAK6985200.1"/>
    </source>
</evidence>
<dbReference type="Proteomes" id="UP001362999">
    <property type="component" value="Unassembled WGS sequence"/>
</dbReference>
<reference evidence="2 3" key="1">
    <citation type="journal article" date="2024" name="J Genomics">
        <title>Draft genome sequencing and assembly of Favolaschia claudopus CIRM-BRFM 2984 isolated from oak limbs.</title>
        <authorList>
            <person name="Navarro D."/>
            <person name="Drula E."/>
            <person name="Chaduli D."/>
            <person name="Cazenave R."/>
            <person name="Ahrendt S."/>
            <person name="Wang J."/>
            <person name="Lipzen A."/>
            <person name="Daum C."/>
            <person name="Barry K."/>
            <person name="Grigoriev I.V."/>
            <person name="Favel A."/>
            <person name="Rosso M.N."/>
            <person name="Martin F."/>
        </authorList>
    </citation>
    <scope>NUCLEOTIDE SEQUENCE [LARGE SCALE GENOMIC DNA]</scope>
    <source>
        <strain evidence="2 3">CIRM-BRFM 2984</strain>
    </source>
</reference>
<name>A0AAV9ZMF5_9AGAR</name>
<evidence type="ECO:0000313" key="3">
    <source>
        <dbReference type="Proteomes" id="UP001362999"/>
    </source>
</evidence>